<dbReference type="AlphaFoldDB" id="A0A9P9K450"/>
<organism evidence="2 3">
    <name type="scientific">Fusarium redolens</name>
    <dbReference type="NCBI Taxonomy" id="48865"/>
    <lineage>
        <taxon>Eukaryota</taxon>
        <taxon>Fungi</taxon>
        <taxon>Dikarya</taxon>
        <taxon>Ascomycota</taxon>
        <taxon>Pezizomycotina</taxon>
        <taxon>Sordariomycetes</taxon>
        <taxon>Hypocreomycetidae</taxon>
        <taxon>Hypocreales</taxon>
        <taxon>Nectriaceae</taxon>
        <taxon>Fusarium</taxon>
        <taxon>Fusarium redolens species complex</taxon>
    </lineage>
</organism>
<dbReference type="GeneID" id="70225807"/>
<protein>
    <submittedName>
        <fullName evidence="2">Uncharacterized protein</fullName>
    </submittedName>
</protein>
<dbReference type="EMBL" id="JAGMUX010000012">
    <property type="protein sequence ID" value="KAH7243345.1"/>
    <property type="molecule type" value="Genomic_DNA"/>
</dbReference>
<feature type="region of interest" description="Disordered" evidence="1">
    <location>
        <begin position="147"/>
        <end position="173"/>
    </location>
</feature>
<gene>
    <name evidence="2" type="ORF">BKA55DRAFT_595789</name>
</gene>
<evidence type="ECO:0000313" key="2">
    <source>
        <dbReference type="EMBL" id="KAH7243345.1"/>
    </source>
</evidence>
<dbReference type="RefSeq" id="XP_046046838.1">
    <property type="nucleotide sequence ID" value="XM_046195853.1"/>
</dbReference>
<sequence>MTLLRRACQDPALPPQSDMAPHHMDLKGLILQNCRVSTESSDADFDVLTRIDLSHQWHAFVLKTEGGKRTKYLEDKASRPERALELLHEASARLVDQYVTCHGYDLPPGATKSSSAKPLPRTLTILHFLPVALTDEATAVAEGLVKQPRHGQTDHPPPPQPWGYPMPAQAPAPAPVPAPIPGIRPGPSMVPPPPGRNIPIPPMVGKSYPARLNITWPGNGKRNMLVNVSPTVHYLQQIAVNEAKMRPTGFVNSSSAPYLPLPSRPNNGNALIRAIVRRVTLDEDDTYEIAAFGNDLSALFRSTSSIPKFEIEIINANIVPVFPPMPPPRPASVASSRSSVDIAD</sequence>
<evidence type="ECO:0000313" key="3">
    <source>
        <dbReference type="Proteomes" id="UP000720189"/>
    </source>
</evidence>
<name>A0A9P9K450_FUSRE</name>
<dbReference type="OrthoDB" id="5148182at2759"/>
<reference evidence="2" key="1">
    <citation type="journal article" date="2021" name="Nat. Commun.">
        <title>Genetic determinants of endophytism in the Arabidopsis root mycobiome.</title>
        <authorList>
            <person name="Mesny F."/>
            <person name="Miyauchi S."/>
            <person name="Thiergart T."/>
            <person name="Pickel B."/>
            <person name="Atanasova L."/>
            <person name="Karlsson M."/>
            <person name="Huettel B."/>
            <person name="Barry K.W."/>
            <person name="Haridas S."/>
            <person name="Chen C."/>
            <person name="Bauer D."/>
            <person name="Andreopoulos W."/>
            <person name="Pangilinan J."/>
            <person name="LaButti K."/>
            <person name="Riley R."/>
            <person name="Lipzen A."/>
            <person name="Clum A."/>
            <person name="Drula E."/>
            <person name="Henrissat B."/>
            <person name="Kohler A."/>
            <person name="Grigoriev I.V."/>
            <person name="Martin F.M."/>
            <person name="Hacquard S."/>
        </authorList>
    </citation>
    <scope>NUCLEOTIDE SEQUENCE</scope>
    <source>
        <strain evidence="2">MPI-CAGE-AT-0023</strain>
    </source>
</reference>
<evidence type="ECO:0000256" key="1">
    <source>
        <dbReference type="SAM" id="MobiDB-lite"/>
    </source>
</evidence>
<feature type="compositionally biased region" description="Pro residues" evidence="1">
    <location>
        <begin position="155"/>
        <end position="173"/>
    </location>
</feature>
<accession>A0A9P9K450</accession>
<comment type="caution">
    <text evidence="2">The sequence shown here is derived from an EMBL/GenBank/DDBJ whole genome shotgun (WGS) entry which is preliminary data.</text>
</comment>
<keyword evidence="3" id="KW-1185">Reference proteome</keyword>
<proteinExistence type="predicted"/>
<dbReference type="Proteomes" id="UP000720189">
    <property type="component" value="Unassembled WGS sequence"/>
</dbReference>